<comment type="similarity">
    <text evidence="1">Belongs to the universal ribosomal protein uL29 family.</text>
</comment>
<dbReference type="PANTHER" id="PTHR45722:SF2">
    <property type="entry name" value="LARGE RIBOSOMAL SUBUNIT PROTEIN UL29-RELATED"/>
    <property type="match status" value="1"/>
</dbReference>
<evidence type="ECO:0000313" key="7">
    <source>
        <dbReference type="Proteomes" id="UP000269276"/>
    </source>
</evidence>
<dbReference type="InterPro" id="IPR045059">
    <property type="entry name" value="Ribosomal_uL29_euk"/>
</dbReference>
<dbReference type="VEuPathDB" id="FungiDB:BTJ68_01613"/>
<evidence type="ECO:0000256" key="5">
    <source>
        <dbReference type="SAM" id="MobiDB-lite"/>
    </source>
</evidence>
<dbReference type="GO" id="GO:0003729">
    <property type="term" value="F:mRNA binding"/>
    <property type="evidence" value="ECO:0007669"/>
    <property type="project" value="TreeGrafter"/>
</dbReference>
<dbReference type="CDD" id="cd00427">
    <property type="entry name" value="Ribosomal_L29_HIP"/>
    <property type="match status" value="1"/>
</dbReference>
<feature type="region of interest" description="Disordered" evidence="5">
    <location>
        <begin position="116"/>
        <end position="150"/>
    </location>
</feature>
<organism evidence="6 7">
    <name type="scientific">Hortaea werneckii</name>
    <name type="common">Black yeast</name>
    <name type="synonym">Cladosporium werneckii</name>
    <dbReference type="NCBI Taxonomy" id="91943"/>
    <lineage>
        <taxon>Eukaryota</taxon>
        <taxon>Fungi</taxon>
        <taxon>Dikarya</taxon>
        <taxon>Ascomycota</taxon>
        <taxon>Pezizomycotina</taxon>
        <taxon>Dothideomycetes</taxon>
        <taxon>Dothideomycetidae</taxon>
        <taxon>Mycosphaerellales</taxon>
        <taxon>Teratosphaeriaceae</taxon>
        <taxon>Hortaea</taxon>
    </lineage>
</organism>
<dbReference type="NCBIfam" id="TIGR00012">
    <property type="entry name" value="L29"/>
    <property type="match status" value="1"/>
</dbReference>
<reference evidence="6 7" key="1">
    <citation type="journal article" date="2018" name="BMC Genomics">
        <title>Genomic evidence for intraspecific hybridization in a clonal and extremely halotolerant yeast.</title>
        <authorList>
            <person name="Gostincar C."/>
            <person name="Stajich J.E."/>
            <person name="Zupancic J."/>
            <person name="Zalar P."/>
            <person name="Gunde-Cimerman N."/>
        </authorList>
    </citation>
    <scope>NUCLEOTIDE SEQUENCE [LARGE SCALE GENOMIC DNA]</scope>
    <source>
        <strain evidence="6 7">EXF-2682</strain>
    </source>
</reference>
<gene>
    <name evidence="6" type="ORF">D0863_06511</name>
</gene>
<dbReference type="EMBL" id="QWIP01000205">
    <property type="protein sequence ID" value="RMY69358.1"/>
    <property type="molecule type" value="Genomic_DNA"/>
</dbReference>
<feature type="coiled-coil region" evidence="4">
    <location>
        <begin position="33"/>
        <end position="60"/>
    </location>
</feature>
<feature type="region of interest" description="Disordered" evidence="5">
    <location>
        <begin position="1"/>
        <end position="23"/>
    </location>
</feature>
<keyword evidence="4" id="KW-0175">Coiled coil</keyword>
<dbReference type="GO" id="GO:0030684">
    <property type="term" value="C:preribosome"/>
    <property type="evidence" value="ECO:0007669"/>
    <property type="project" value="UniProtKB-ARBA"/>
</dbReference>
<feature type="compositionally biased region" description="Basic and acidic residues" evidence="5">
    <location>
        <begin position="121"/>
        <end position="132"/>
    </location>
</feature>
<dbReference type="GO" id="GO:0006412">
    <property type="term" value="P:translation"/>
    <property type="evidence" value="ECO:0007669"/>
    <property type="project" value="InterPro"/>
</dbReference>
<dbReference type="Gene3D" id="1.10.287.310">
    <property type="match status" value="1"/>
</dbReference>
<evidence type="ECO:0000256" key="2">
    <source>
        <dbReference type="ARBA" id="ARBA00022980"/>
    </source>
</evidence>
<evidence type="ECO:0000313" key="6">
    <source>
        <dbReference type="EMBL" id="RMY69358.1"/>
    </source>
</evidence>
<dbReference type="Pfam" id="PF00831">
    <property type="entry name" value="Ribosomal_L29"/>
    <property type="match status" value="1"/>
</dbReference>
<dbReference type="SUPFAM" id="SSF46561">
    <property type="entry name" value="Ribosomal protein L29 (L29p)"/>
    <property type="match status" value="1"/>
</dbReference>
<dbReference type="GO" id="GO:0000463">
    <property type="term" value="P:maturation of LSU-rRNA from tricistronic rRNA transcript (SSU-rRNA, 5.8S rRNA, LSU-rRNA)"/>
    <property type="evidence" value="ECO:0007669"/>
    <property type="project" value="InterPro"/>
</dbReference>
<feature type="compositionally biased region" description="Basic and acidic residues" evidence="5">
    <location>
        <begin position="1"/>
        <end position="19"/>
    </location>
</feature>
<dbReference type="FunFam" id="1.10.287.310:FF:000002">
    <property type="entry name" value="60S ribosomal protein L35"/>
    <property type="match status" value="1"/>
</dbReference>
<evidence type="ECO:0008006" key="8">
    <source>
        <dbReference type="Google" id="ProtNLM"/>
    </source>
</evidence>
<dbReference type="GO" id="GO:0003735">
    <property type="term" value="F:structural constituent of ribosome"/>
    <property type="evidence" value="ECO:0007669"/>
    <property type="project" value="InterPro"/>
</dbReference>
<comment type="caution">
    <text evidence="6">The sequence shown here is derived from an EMBL/GenBank/DDBJ whole genome shotgun (WGS) entry which is preliminary data.</text>
</comment>
<protein>
    <recommendedName>
        <fullName evidence="8">60S ribosomal protein L35</fullName>
    </recommendedName>
</protein>
<proteinExistence type="inferred from homology"/>
<dbReference type="PANTHER" id="PTHR45722">
    <property type="entry name" value="60S RIBOSOMAL PROTEIN L35"/>
    <property type="match status" value="1"/>
</dbReference>
<dbReference type="OrthoDB" id="528635at2759"/>
<dbReference type="AlphaFoldDB" id="A0A3M7DYF0"/>
<keyword evidence="3" id="KW-0687">Ribonucleoprotein</keyword>
<dbReference type="Proteomes" id="UP000269276">
    <property type="component" value="Unassembled WGS sequence"/>
</dbReference>
<dbReference type="Gene3D" id="6.10.250.3450">
    <property type="match status" value="1"/>
</dbReference>
<evidence type="ECO:0000256" key="3">
    <source>
        <dbReference type="ARBA" id="ARBA00023274"/>
    </source>
</evidence>
<dbReference type="FunFam" id="6.10.250.3450:FF:000001">
    <property type="entry name" value="60S ribosomal protein L35"/>
    <property type="match status" value="1"/>
</dbReference>
<name>A0A3M7DYF0_HORWE</name>
<accession>A0A3M7DYF0</accession>
<dbReference type="InterPro" id="IPR036049">
    <property type="entry name" value="Ribosomal_uL29_sf"/>
</dbReference>
<keyword evidence="2" id="KW-0689">Ribosomal protein</keyword>
<dbReference type="InterPro" id="IPR001854">
    <property type="entry name" value="Ribosomal_uL29"/>
</dbReference>
<sequence>MDGGWRWEGHEHESEEWHADGYSVQSSGKVKASQLWGKNKEELKKQCDELKQELVQLRTQKIAGGAQSKLNKIHDVRKSIARVLTVINTTQRHQLRLFYEKKKYLPLDLRPKQTRALRRALSKEDASRVTERQKKKQRHFPQRVYAVKAQ</sequence>
<dbReference type="GO" id="GO:0022625">
    <property type="term" value="C:cytosolic large ribosomal subunit"/>
    <property type="evidence" value="ECO:0007669"/>
    <property type="project" value="InterPro"/>
</dbReference>
<dbReference type="HAMAP" id="MF_00374">
    <property type="entry name" value="Ribosomal_uL29"/>
    <property type="match status" value="1"/>
</dbReference>
<evidence type="ECO:0000256" key="1">
    <source>
        <dbReference type="ARBA" id="ARBA00009254"/>
    </source>
</evidence>
<evidence type="ECO:0000256" key="4">
    <source>
        <dbReference type="SAM" id="Coils"/>
    </source>
</evidence>